<comment type="caution">
    <text evidence="1">The sequence shown here is derived from an EMBL/GenBank/DDBJ whole genome shotgun (WGS) entry which is preliminary data.</text>
</comment>
<protein>
    <submittedName>
        <fullName evidence="1">4997_t:CDS:1</fullName>
    </submittedName>
</protein>
<name>A0ACA9M5T7_9GLOM</name>
<keyword evidence="2" id="KW-1185">Reference proteome</keyword>
<proteinExistence type="predicted"/>
<dbReference type="Proteomes" id="UP000789702">
    <property type="component" value="Unassembled WGS sequence"/>
</dbReference>
<gene>
    <name evidence="1" type="ORF">DHETER_LOCUS6092</name>
</gene>
<evidence type="ECO:0000313" key="2">
    <source>
        <dbReference type="Proteomes" id="UP000789702"/>
    </source>
</evidence>
<organism evidence="1 2">
    <name type="scientific">Dentiscutata heterogama</name>
    <dbReference type="NCBI Taxonomy" id="1316150"/>
    <lineage>
        <taxon>Eukaryota</taxon>
        <taxon>Fungi</taxon>
        <taxon>Fungi incertae sedis</taxon>
        <taxon>Mucoromycota</taxon>
        <taxon>Glomeromycotina</taxon>
        <taxon>Glomeromycetes</taxon>
        <taxon>Diversisporales</taxon>
        <taxon>Gigasporaceae</taxon>
        <taxon>Dentiscutata</taxon>
    </lineage>
</organism>
<accession>A0ACA9M5T7</accession>
<dbReference type="EMBL" id="CAJVPU010007360">
    <property type="protein sequence ID" value="CAG8571765.1"/>
    <property type="molecule type" value="Genomic_DNA"/>
</dbReference>
<sequence>MDIEELKLQISSVQAERERLELLLSQYMGDAVIAKEDRCVQSRKERLWKLANDLFNAFSLPDPKTHELFINTQELTREGFSNIFECYEKGIARLGAILRQDVYKTEARVTKGRRKRNVRVHKLAILPSQMSQRQNNRTENNESQQQDHENNNCIRRQRRITTNNEKEVLESILNYDAFPEDIAIETLHKLHDFSSEWDMQRIRTYWKNNRHNKRRKID</sequence>
<reference evidence="1" key="1">
    <citation type="submission" date="2021-06" db="EMBL/GenBank/DDBJ databases">
        <authorList>
            <person name="Kallberg Y."/>
            <person name="Tangrot J."/>
            <person name="Rosling A."/>
        </authorList>
    </citation>
    <scope>NUCLEOTIDE SEQUENCE</scope>
    <source>
        <strain evidence="1">IL203A</strain>
    </source>
</reference>
<evidence type="ECO:0000313" key="1">
    <source>
        <dbReference type="EMBL" id="CAG8571765.1"/>
    </source>
</evidence>